<feature type="domain" description="HNH endonuclease 5" evidence="3">
    <location>
        <begin position="150"/>
        <end position="202"/>
    </location>
</feature>
<dbReference type="Gene3D" id="1.10.30.50">
    <property type="match status" value="1"/>
</dbReference>
<feature type="region of interest" description="Disordered" evidence="2">
    <location>
        <begin position="96"/>
        <end position="128"/>
    </location>
</feature>
<evidence type="ECO:0000259" key="3">
    <source>
        <dbReference type="Pfam" id="PF14279"/>
    </source>
</evidence>
<organism evidence="4">
    <name type="scientific">viral metagenome</name>
    <dbReference type="NCBI Taxonomy" id="1070528"/>
    <lineage>
        <taxon>unclassified sequences</taxon>
        <taxon>metagenomes</taxon>
        <taxon>organismal metagenomes</taxon>
    </lineage>
</organism>
<sequence>MSNNNKLQQMDDKRKTFEDLLKSIEKDEAKAKKTYDDKMSDILSKKNAFQEQLRAIEKEEAKIQKVFDDKMSEISPKKKTFEETLKSIDKEEAKLKKSSAKIEAKDDSDDDGKKSDSDSEKTKKKKSIPKKIKELVWNNHIGHDIATSMCTCCEKTPIKNTDFHCGHVLAEANGGTLDITNLRPICAGCNLSMGTQNMDDFKKVFGLGKKEKKPVITQKKND</sequence>
<keyword evidence="1" id="KW-0175">Coiled coil</keyword>
<dbReference type="AlphaFoldDB" id="A0A6C0JM85"/>
<dbReference type="InterPro" id="IPR029471">
    <property type="entry name" value="HNH_5"/>
</dbReference>
<dbReference type="CDD" id="cd00085">
    <property type="entry name" value="HNHc"/>
    <property type="match status" value="1"/>
</dbReference>
<accession>A0A6C0JM85</accession>
<dbReference type="EMBL" id="MN740656">
    <property type="protein sequence ID" value="QHU06473.1"/>
    <property type="molecule type" value="Genomic_DNA"/>
</dbReference>
<dbReference type="InterPro" id="IPR003615">
    <property type="entry name" value="HNH_nuc"/>
</dbReference>
<evidence type="ECO:0000256" key="1">
    <source>
        <dbReference type="SAM" id="Coils"/>
    </source>
</evidence>
<name>A0A6C0JM85_9ZZZZ</name>
<proteinExistence type="predicted"/>
<dbReference type="Pfam" id="PF14279">
    <property type="entry name" value="HNH_5"/>
    <property type="match status" value="1"/>
</dbReference>
<evidence type="ECO:0000256" key="2">
    <source>
        <dbReference type="SAM" id="MobiDB-lite"/>
    </source>
</evidence>
<evidence type="ECO:0000313" key="4">
    <source>
        <dbReference type="EMBL" id="QHU06473.1"/>
    </source>
</evidence>
<feature type="coiled-coil region" evidence="1">
    <location>
        <begin position="7"/>
        <end position="66"/>
    </location>
</feature>
<protein>
    <recommendedName>
        <fullName evidence="3">HNH endonuclease 5 domain-containing protein</fullName>
    </recommendedName>
</protein>
<reference evidence="4" key="1">
    <citation type="journal article" date="2020" name="Nature">
        <title>Giant virus diversity and host interactions through global metagenomics.</title>
        <authorList>
            <person name="Schulz F."/>
            <person name="Roux S."/>
            <person name="Paez-Espino D."/>
            <person name="Jungbluth S."/>
            <person name="Walsh D.A."/>
            <person name="Denef V.J."/>
            <person name="McMahon K.D."/>
            <person name="Konstantinidis K.T."/>
            <person name="Eloe-Fadrosh E.A."/>
            <person name="Kyrpides N.C."/>
            <person name="Woyke T."/>
        </authorList>
    </citation>
    <scope>NUCLEOTIDE SEQUENCE</scope>
    <source>
        <strain evidence="4">GVMAG-S-1035315-10</strain>
    </source>
</reference>
<feature type="compositionally biased region" description="Basic and acidic residues" evidence="2">
    <location>
        <begin position="96"/>
        <end position="121"/>
    </location>
</feature>